<evidence type="ECO:0000256" key="2">
    <source>
        <dbReference type="ARBA" id="ARBA00023015"/>
    </source>
</evidence>
<dbReference type="GO" id="GO:0019344">
    <property type="term" value="P:cysteine biosynthetic process"/>
    <property type="evidence" value="ECO:0007669"/>
    <property type="project" value="TreeGrafter"/>
</dbReference>
<evidence type="ECO:0000259" key="5">
    <source>
        <dbReference type="PROSITE" id="PS50931"/>
    </source>
</evidence>
<dbReference type="PANTHER" id="PTHR30126">
    <property type="entry name" value="HTH-TYPE TRANSCRIPTIONAL REGULATOR"/>
    <property type="match status" value="1"/>
</dbReference>
<organism evidence="6 7">
    <name type="scientific">Candidatus Thiodiazotropha lotti</name>
    <dbReference type="NCBI Taxonomy" id="2792787"/>
    <lineage>
        <taxon>Bacteria</taxon>
        <taxon>Pseudomonadati</taxon>
        <taxon>Pseudomonadota</taxon>
        <taxon>Gammaproteobacteria</taxon>
        <taxon>Chromatiales</taxon>
        <taxon>Sedimenticolaceae</taxon>
        <taxon>Candidatus Thiodiazotropha</taxon>
    </lineage>
</organism>
<dbReference type="Pfam" id="PF00126">
    <property type="entry name" value="HTH_1"/>
    <property type="match status" value="1"/>
</dbReference>
<protein>
    <submittedName>
        <fullName evidence="6">LysR substrate-binding domain-containing protein</fullName>
    </submittedName>
</protein>
<dbReference type="CDD" id="cd08413">
    <property type="entry name" value="PBP2_CysB_like"/>
    <property type="match status" value="1"/>
</dbReference>
<evidence type="ECO:0000256" key="1">
    <source>
        <dbReference type="ARBA" id="ARBA00009437"/>
    </source>
</evidence>
<keyword evidence="3" id="KW-0238">DNA-binding</keyword>
<dbReference type="InterPro" id="IPR005119">
    <property type="entry name" value="LysR_subst-bd"/>
</dbReference>
<dbReference type="InterPro" id="IPR036388">
    <property type="entry name" value="WH-like_DNA-bd_sf"/>
</dbReference>
<keyword evidence="2" id="KW-0805">Transcription regulation</keyword>
<comment type="caution">
    <text evidence="6">The sequence shown here is derived from an EMBL/GenBank/DDBJ whole genome shotgun (WGS) entry which is preliminary data.</text>
</comment>
<evidence type="ECO:0000256" key="4">
    <source>
        <dbReference type="ARBA" id="ARBA00023163"/>
    </source>
</evidence>
<proteinExistence type="inferred from homology"/>
<comment type="similarity">
    <text evidence="1">Belongs to the LysR transcriptional regulatory family.</text>
</comment>
<dbReference type="InterPro" id="IPR037423">
    <property type="entry name" value="CysB_PBP2"/>
</dbReference>
<dbReference type="Gene3D" id="3.40.190.10">
    <property type="entry name" value="Periplasmic binding protein-like II"/>
    <property type="match status" value="2"/>
</dbReference>
<accession>A0A9E4K2I8</accession>
<reference evidence="6" key="1">
    <citation type="journal article" date="2021" name="Proc. Natl. Acad. Sci. U.S.A.">
        <title>Global biogeography of chemosynthetic symbionts reveals both localized and globally distributed symbiont groups. .</title>
        <authorList>
            <person name="Osvatic J.T."/>
            <person name="Wilkins L.G.E."/>
            <person name="Leibrecht L."/>
            <person name="Leray M."/>
            <person name="Zauner S."/>
            <person name="Polzin J."/>
            <person name="Camacho Y."/>
            <person name="Gros O."/>
            <person name="van Gils J.A."/>
            <person name="Eisen J.A."/>
            <person name="Petersen J.M."/>
            <person name="Yuen B."/>
        </authorList>
    </citation>
    <scope>NUCLEOTIDE SEQUENCE</scope>
    <source>
        <strain evidence="6">MAGL173</strain>
    </source>
</reference>
<gene>
    <name evidence="6" type="ORF">JAZ04_01865</name>
</gene>
<dbReference type="PRINTS" id="PR00039">
    <property type="entry name" value="HTHLYSR"/>
</dbReference>
<dbReference type="SUPFAM" id="SSF46785">
    <property type="entry name" value="Winged helix' DNA-binding domain"/>
    <property type="match status" value="1"/>
</dbReference>
<evidence type="ECO:0000313" key="7">
    <source>
        <dbReference type="Proteomes" id="UP000886687"/>
    </source>
</evidence>
<evidence type="ECO:0000313" key="6">
    <source>
        <dbReference type="EMBL" id="MCG7937590.1"/>
    </source>
</evidence>
<dbReference type="Gene3D" id="1.10.10.10">
    <property type="entry name" value="Winged helix-like DNA-binding domain superfamily/Winged helix DNA-binding domain"/>
    <property type="match status" value="1"/>
</dbReference>
<dbReference type="InterPro" id="IPR036390">
    <property type="entry name" value="WH_DNA-bd_sf"/>
</dbReference>
<keyword evidence="4" id="KW-0804">Transcription</keyword>
<dbReference type="GO" id="GO:0003700">
    <property type="term" value="F:DNA-binding transcription factor activity"/>
    <property type="evidence" value="ECO:0007669"/>
    <property type="project" value="InterPro"/>
</dbReference>
<dbReference type="PROSITE" id="PS50931">
    <property type="entry name" value="HTH_LYSR"/>
    <property type="match status" value="1"/>
</dbReference>
<dbReference type="PANTHER" id="PTHR30126:SF6">
    <property type="entry name" value="HTH-TYPE TRANSCRIPTIONAL REGULATOR CYSB-RELATED"/>
    <property type="match status" value="1"/>
</dbReference>
<dbReference type="EMBL" id="JAEPDI010000001">
    <property type="protein sequence ID" value="MCG7937590.1"/>
    <property type="molecule type" value="Genomic_DNA"/>
</dbReference>
<dbReference type="InterPro" id="IPR000847">
    <property type="entry name" value="LysR_HTH_N"/>
</dbReference>
<dbReference type="Pfam" id="PF03466">
    <property type="entry name" value="LysR_substrate"/>
    <property type="match status" value="1"/>
</dbReference>
<dbReference type="GO" id="GO:0000976">
    <property type="term" value="F:transcription cis-regulatory region binding"/>
    <property type="evidence" value="ECO:0007669"/>
    <property type="project" value="TreeGrafter"/>
</dbReference>
<dbReference type="AlphaFoldDB" id="A0A9E4K2I8"/>
<dbReference type="SUPFAM" id="SSF53850">
    <property type="entry name" value="Periplasmic binding protein-like II"/>
    <property type="match status" value="1"/>
</dbReference>
<dbReference type="Proteomes" id="UP000886687">
    <property type="component" value="Unassembled WGS sequence"/>
</dbReference>
<feature type="domain" description="HTH lysR-type" evidence="5">
    <location>
        <begin position="1"/>
        <end position="59"/>
    </location>
</feature>
<sequence length="305" mass="34378">MELRQLTSLVALEESGFNVTQAAKQLFLVQSAVSQHLAQLEQELGTQLFMRKGKRLIGLTAAGEEVLNYARQALAIRENILDVGREHVEEGSGLLRIGTTHTQACYVLPAVIRAFRKLFPQVNLQINQGTPQQLVELVVTDRVDFSICTEELGEHSTLTSIPCYRWNRSLIALKGHPVLSEKPLSLERICNYPLITYTFGFTGANHMQTTFARAGLQPNVVLTAADTDVIKTYVREGMGVGLIASMAYSPELDPDLETRDLSHMLPWETTWVAYHKDKYLRRYQRKFIDLLEQMILDNGATRSED</sequence>
<evidence type="ECO:0000256" key="3">
    <source>
        <dbReference type="ARBA" id="ARBA00023125"/>
    </source>
</evidence>
<name>A0A9E4K2I8_9GAMM</name>